<sequence>MNLGDYFCGTGSWGLWDAKMDGYPRICGGLWGATGAGAATGGLEEDTERREIPVRSPASLNGASAAPTLF</sequence>
<accession>A0A420VW91</accession>
<dbReference type="Proteomes" id="UP000282423">
    <property type="component" value="Unassembled WGS sequence"/>
</dbReference>
<feature type="region of interest" description="Disordered" evidence="1">
    <location>
        <begin position="38"/>
        <end position="70"/>
    </location>
</feature>
<comment type="caution">
    <text evidence="2">The sequence shown here is derived from an EMBL/GenBank/DDBJ whole genome shotgun (WGS) entry which is preliminary data.</text>
</comment>
<organism evidence="2 3">
    <name type="scientific">Sphingobacterium puteale</name>
    <dbReference type="NCBI Taxonomy" id="2420510"/>
    <lineage>
        <taxon>Bacteria</taxon>
        <taxon>Pseudomonadati</taxon>
        <taxon>Bacteroidota</taxon>
        <taxon>Sphingobacteriia</taxon>
        <taxon>Sphingobacteriales</taxon>
        <taxon>Sphingobacteriaceae</taxon>
        <taxon>Sphingobacterium</taxon>
    </lineage>
</organism>
<dbReference type="EMBL" id="RBWS01000012">
    <property type="protein sequence ID" value="RKO70582.1"/>
    <property type="molecule type" value="Genomic_DNA"/>
</dbReference>
<reference evidence="2 3" key="1">
    <citation type="submission" date="2018-10" db="EMBL/GenBank/DDBJ databases">
        <title>Sphingobacterium sp. M05W1-28.</title>
        <authorList>
            <person name="Cai H."/>
        </authorList>
    </citation>
    <scope>NUCLEOTIDE SEQUENCE [LARGE SCALE GENOMIC DNA]</scope>
    <source>
        <strain evidence="2 3">M05W1-28</strain>
    </source>
</reference>
<protein>
    <submittedName>
        <fullName evidence="2">Uncharacterized protein</fullName>
    </submittedName>
</protein>
<dbReference type="AlphaFoldDB" id="A0A420VW91"/>
<evidence type="ECO:0000256" key="1">
    <source>
        <dbReference type="SAM" id="MobiDB-lite"/>
    </source>
</evidence>
<proteinExistence type="predicted"/>
<gene>
    <name evidence="2" type="ORF">D7322_17065</name>
</gene>
<evidence type="ECO:0000313" key="2">
    <source>
        <dbReference type="EMBL" id="RKO70582.1"/>
    </source>
</evidence>
<name>A0A420VW91_9SPHI</name>
<keyword evidence="3" id="KW-1185">Reference proteome</keyword>
<evidence type="ECO:0000313" key="3">
    <source>
        <dbReference type="Proteomes" id="UP000282423"/>
    </source>
</evidence>